<dbReference type="InterPro" id="IPR027417">
    <property type="entry name" value="P-loop_NTPase"/>
</dbReference>
<name>F7YVD1_9THEM</name>
<dbReference type="PANTHER" id="PTHR10695">
    <property type="entry name" value="DEPHOSPHO-COA KINASE-RELATED"/>
    <property type="match status" value="1"/>
</dbReference>
<dbReference type="GO" id="GO:0015937">
    <property type="term" value="P:coenzyme A biosynthetic process"/>
    <property type="evidence" value="ECO:0007669"/>
    <property type="project" value="UniProtKB-UniRule"/>
</dbReference>
<dbReference type="GO" id="GO:0005524">
    <property type="term" value="F:ATP binding"/>
    <property type="evidence" value="ECO:0007669"/>
    <property type="project" value="UniProtKB-UniRule"/>
</dbReference>
<dbReference type="GO" id="GO:0005737">
    <property type="term" value="C:cytoplasm"/>
    <property type="evidence" value="ECO:0007669"/>
    <property type="project" value="UniProtKB-SubCell"/>
</dbReference>
<dbReference type="PROSITE" id="PS51219">
    <property type="entry name" value="DPCK"/>
    <property type="match status" value="1"/>
</dbReference>
<evidence type="ECO:0000313" key="6">
    <source>
        <dbReference type="Proteomes" id="UP000006804"/>
    </source>
</evidence>
<evidence type="ECO:0000256" key="2">
    <source>
        <dbReference type="ARBA" id="ARBA00022840"/>
    </source>
</evidence>
<dbReference type="PANTHER" id="PTHR10695:SF46">
    <property type="entry name" value="BIFUNCTIONAL COENZYME A SYNTHASE-RELATED"/>
    <property type="match status" value="1"/>
</dbReference>
<feature type="binding site" evidence="3">
    <location>
        <begin position="12"/>
        <end position="17"/>
    </location>
    <ligand>
        <name>ATP</name>
        <dbReference type="ChEBI" id="CHEBI:30616"/>
    </ligand>
</feature>
<dbReference type="Gene3D" id="3.40.50.300">
    <property type="entry name" value="P-loop containing nucleotide triphosphate hydrolases"/>
    <property type="match status" value="1"/>
</dbReference>
<dbReference type="KEGG" id="tta:Theth_0339"/>
<comment type="catalytic activity">
    <reaction evidence="3">
        <text>3'-dephospho-CoA + ATP = ADP + CoA + H(+)</text>
        <dbReference type="Rhea" id="RHEA:18245"/>
        <dbReference type="ChEBI" id="CHEBI:15378"/>
        <dbReference type="ChEBI" id="CHEBI:30616"/>
        <dbReference type="ChEBI" id="CHEBI:57287"/>
        <dbReference type="ChEBI" id="CHEBI:57328"/>
        <dbReference type="ChEBI" id="CHEBI:456216"/>
        <dbReference type="EC" id="2.7.1.24"/>
    </reaction>
</comment>
<keyword evidence="3 5" id="KW-0808">Transferase</keyword>
<keyword evidence="3" id="KW-0173">Coenzyme A biosynthesis</keyword>
<keyword evidence="1 3" id="KW-0547">Nucleotide-binding</keyword>
<dbReference type="eggNOG" id="COG0237">
    <property type="taxonomic scope" value="Bacteria"/>
</dbReference>
<comment type="function">
    <text evidence="3">Catalyzes the phosphorylation of the 3'-hydroxyl group of dephosphocoenzyme A to form coenzyme A.</text>
</comment>
<keyword evidence="3" id="KW-0963">Cytoplasm</keyword>
<dbReference type="UniPathway" id="UPA00241">
    <property type="reaction ID" value="UER00356"/>
</dbReference>
<evidence type="ECO:0000256" key="3">
    <source>
        <dbReference type="HAMAP-Rule" id="MF_00376"/>
    </source>
</evidence>
<dbReference type="AlphaFoldDB" id="F7YVD1"/>
<keyword evidence="3 5" id="KW-0418">Kinase</keyword>
<keyword evidence="2 3" id="KW-0067">ATP-binding</keyword>
<dbReference type="Proteomes" id="UP000006804">
    <property type="component" value="Chromosome"/>
</dbReference>
<dbReference type="InterPro" id="IPR001977">
    <property type="entry name" value="Depp_CoAkinase"/>
</dbReference>
<dbReference type="EMBL" id="CP002351">
    <property type="protein sequence ID" value="AEH50434.1"/>
    <property type="molecule type" value="Genomic_DNA"/>
</dbReference>
<comment type="similarity">
    <text evidence="3">Belongs to the CoaE family.</text>
</comment>
<organism evidence="5 6">
    <name type="scientific">Pseudothermotoga thermarum DSM 5069</name>
    <dbReference type="NCBI Taxonomy" id="688269"/>
    <lineage>
        <taxon>Bacteria</taxon>
        <taxon>Thermotogati</taxon>
        <taxon>Thermotogota</taxon>
        <taxon>Thermotogae</taxon>
        <taxon>Thermotogales</taxon>
        <taxon>Thermotogaceae</taxon>
        <taxon>Pseudothermotoga</taxon>
    </lineage>
</organism>
<dbReference type="HOGENOM" id="CLU_057180_2_2_0"/>
<dbReference type="EC" id="2.7.1.24" evidence="3 4"/>
<reference evidence="5 6" key="1">
    <citation type="submission" date="2010-11" db="EMBL/GenBank/DDBJ databases">
        <title>The complete genome of Thermotoga thermarum DSM 5069.</title>
        <authorList>
            <consortium name="US DOE Joint Genome Institute (JGI-PGF)"/>
            <person name="Lucas S."/>
            <person name="Copeland A."/>
            <person name="Lapidus A."/>
            <person name="Bruce D."/>
            <person name="Goodwin L."/>
            <person name="Pitluck S."/>
            <person name="Kyrpides N."/>
            <person name="Mavromatis K."/>
            <person name="Ivanova N."/>
            <person name="Zeytun A."/>
            <person name="Brettin T."/>
            <person name="Detter J.C."/>
            <person name="Tapia R."/>
            <person name="Han C."/>
            <person name="Land M."/>
            <person name="Hauser L."/>
            <person name="Markowitz V."/>
            <person name="Cheng J.-F."/>
            <person name="Hugenholtz P."/>
            <person name="Woyke T."/>
            <person name="Wu D."/>
            <person name="Spring S."/>
            <person name="Schroeder M."/>
            <person name="Brambilla E."/>
            <person name="Klenk H.-P."/>
            <person name="Eisen J.A."/>
        </authorList>
    </citation>
    <scope>NUCLEOTIDE SEQUENCE [LARGE SCALE GENOMIC DNA]</scope>
    <source>
        <strain evidence="5 6">DSM 5069</strain>
    </source>
</reference>
<dbReference type="NCBIfam" id="TIGR00152">
    <property type="entry name" value="dephospho-CoA kinase"/>
    <property type="match status" value="1"/>
</dbReference>
<dbReference type="PATRIC" id="fig|688269.3.peg.350"/>
<protein>
    <recommendedName>
        <fullName evidence="3 4">Dephospho-CoA kinase</fullName>
        <ecNumber evidence="3 4">2.7.1.24</ecNumber>
    </recommendedName>
    <alternativeName>
        <fullName evidence="3">Dephosphocoenzyme A kinase</fullName>
    </alternativeName>
</protein>
<accession>F7YVD1</accession>
<gene>
    <name evidence="3" type="primary">coaE</name>
    <name evidence="5" type="ORF">Theth_0339</name>
</gene>
<sequence length="198" mass="22130">MRFVVGVTGKIGSGKSTVSKFLAKLGATVIDVDKVAHEILETENVKRQIVEAFGKEILTDGKVNRKKLAGVVFSDSLKLRLLESIVHPVLREEIARRVEKLRGLVVLDAAILHRIGLDKLCDLIIVVTAPLDRIFERLRAKGLSEGEIRRRLSFQNDIPLEGIVVDNEGDLNSLREKVEKIYQQILLPRIFSKQGGVF</sequence>
<keyword evidence="6" id="KW-1185">Reference proteome</keyword>
<dbReference type="OrthoDB" id="9812943at2"/>
<dbReference type="HAMAP" id="MF_00376">
    <property type="entry name" value="Dephospho_CoA_kinase"/>
    <property type="match status" value="1"/>
</dbReference>
<dbReference type="Pfam" id="PF01121">
    <property type="entry name" value="CoaE"/>
    <property type="match status" value="1"/>
</dbReference>
<dbReference type="RefSeq" id="WP_013931657.1">
    <property type="nucleotide sequence ID" value="NC_015707.1"/>
</dbReference>
<proteinExistence type="inferred from homology"/>
<evidence type="ECO:0000256" key="1">
    <source>
        <dbReference type="ARBA" id="ARBA00022741"/>
    </source>
</evidence>
<dbReference type="CDD" id="cd02022">
    <property type="entry name" value="DPCK"/>
    <property type="match status" value="1"/>
</dbReference>
<dbReference type="SUPFAM" id="SSF52540">
    <property type="entry name" value="P-loop containing nucleoside triphosphate hydrolases"/>
    <property type="match status" value="1"/>
</dbReference>
<comment type="subcellular location">
    <subcellularLocation>
        <location evidence="3">Cytoplasm</location>
    </subcellularLocation>
</comment>
<dbReference type="GO" id="GO:0004140">
    <property type="term" value="F:dephospho-CoA kinase activity"/>
    <property type="evidence" value="ECO:0007669"/>
    <property type="project" value="UniProtKB-UniRule"/>
</dbReference>
<evidence type="ECO:0000313" key="5">
    <source>
        <dbReference type="EMBL" id="AEH50434.1"/>
    </source>
</evidence>
<comment type="pathway">
    <text evidence="3">Cofactor biosynthesis; coenzyme A biosynthesis; CoA from (R)-pantothenate: step 5/5.</text>
</comment>
<evidence type="ECO:0000256" key="4">
    <source>
        <dbReference type="NCBIfam" id="TIGR00152"/>
    </source>
</evidence>
<dbReference type="STRING" id="688269.Theth_0339"/>